<dbReference type="PANTHER" id="PTHR35097:SF1">
    <property type="entry name" value="GDSL ESTERASE_LIPASE"/>
    <property type="match status" value="1"/>
</dbReference>
<evidence type="ECO:0000313" key="1">
    <source>
        <dbReference type="EMBL" id="KAK7283427.1"/>
    </source>
</evidence>
<keyword evidence="2" id="KW-1185">Reference proteome</keyword>
<name>A0AAN9P1J4_CROPI</name>
<dbReference type="AlphaFoldDB" id="A0AAN9P1J4"/>
<protein>
    <submittedName>
        <fullName evidence="1">Uncharacterized protein</fullName>
    </submittedName>
</protein>
<gene>
    <name evidence="1" type="ORF">RIF29_12937</name>
</gene>
<reference evidence="1 2" key="1">
    <citation type="submission" date="2024-01" db="EMBL/GenBank/DDBJ databases">
        <title>The genomes of 5 underutilized Papilionoideae crops provide insights into root nodulation and disease resistanc.</title>
        <authorList>
            <person name="Yuan L."/>
        </authorList>
    </citation>
    <scope>NUCLEOTIDE SEQUENCE [LARGE SCALE GENOMIC DNA]</scope>
    <source>
        <strain evidence="1">ZHUSHIDOU_FW_LH</strain>
        <tissue evidence="1">Leaf</tissue>
    </source>
</reference>
<sequence length="417" mass="45471">MEPVGVVFDKMKAFAKSSHDFFDGIFLRRNPIEILKRLQREAFSDLMKLRDRQEKVERLLSFYKSSKDGPFQEDTTRVRGQVDFLGALLLMDSLSQQNLDAVIRSGIRTGVDSRFIFETTVGQKDTLALEFLAGQKGKEGGNDVFELPLSLAKLSYTANVNDWLSVTAIPIGAQCRDVGSASNSFNQLGKGLTEFSSFGPPLLNLHSGSAIGITVKKTNVIASLAQSIAGLGAWSGSNTAESRSSTFGQLVCQFPRGTKLSLLGLHQVTLSSRQLRKFGALTIPILYSKHREDTEAVPEALPLIGTKTRISAGSIALVAESELDGFTKLGGWLEMNKLNPKSVQWAVTMSDVSDDSFGWGMSLGGMIGGSASRDHFQAESYLKFNMGNKFCLKPGLAYVMDGNSRIAALMLRSNWSL</sequence>
<dbReference type="Proteomes" id="UP001372338">
    <property type="component" value="Unassembled WGS sequence"/>
</dbReference>
<proteinExistence type="predicted"/>
<organism evidence="1 2">
    <name type="scientific">Crotalaria pallida</name>
    <name type="common">Smooth rattlebox</name>
    <name type="synonym">Crotalaria striata</name>
    <dbReference type="NCBI Taxonomy" id="3830"/>
    <lineage>
        <taxon>Eukaryota</taxon>
        <taxon>Viridiplantae</taxon>
        <taxon>Streptophyta</taxon>
        <taxon>Embryophyta</taxon>
        <taxon>Tracheophyta</taxon>
        <taxon>Spermatophyta</taxon>
        <taxon>Magnoliopsida</taxon>
        <taxon>eudicotyledons</taxon>
        <taxon>Gunneridae</taxon>
        <taxon>Pentapetalae</taxon>
        <taxon>rosids</taxon>
        <taxon>fabids</taxon>
        <taxon>Fabales</taxon>
        <taxon>Fabaceae</taxon>
        <taxon>Papilionoideae</taxon>
        <taxon>50 kb inversion clade</taxon>
        <taxon>genistoids sensu lato</taxon>
        <taxon>core genistoids</taxon>
        <taxon>Crotalarieae</taxon>
        <taxon>Crotalaria</taxon>
    </lineage>
</organism>
<comment type="caution">
    <text evidence="1">The sequence shown here is derived from an EMBL/GenBank/DDBJ whole genome shotgun (WGS) entry which is preliminary data.</text>
</comment>
<dbReference type="EMBL" id="JAYWIO010000002">
    <property type="protein sequence ID" value="KAK7283427.1"/>
    <property type="molecule type" value="Genomic_DNA"/>
</dbReference>
<accession>A0AAN9P1J4</accession>
<dbReference type="PANTHER" id="PTHR35097">
    <property type="entry name" value="GDSL ESTERASE/LIPASE"/>
    <property type="match status" value="1"/>
</dbReference>
<evidence type="ECO:0000313" key="2">
    <source>
        <dbReference type="Proteomes" id="UP001372338"/>
    </source>
</evidence>